<dbReference type="EMBL" id="CABEEZ010000122">
    <property type="protein sequence ID" value="VTR50534.1"/>
    <property type="molecule type" value="Genomic_DNA"/>
</dbReference>
<organism evidence="1">
    <name type="scientific">Serratia fonticola</name>
    <dbReference type="NCBI Taxonomy" id="47917"/>
    <lineage>
        <taxon>Bacteria</taxon>
        <taxon>Pseudomonadati</taxon>
        <taxon>Pseudomonadota</taxon>
        <taxon>Gammaproteobacteria</taxon>
        <taxon>Enterobacterales</taxon>
        <taxon>Yersiniaceae</taxon>
        <taxon>Serratia</taxon>
    </lineage>
</organism>
<reference evidence="1" key="1">
    <citation type="submission" date="2019-05" db="EMBL/GenBank/DDBJ databases">
        <authorList>
            <consortium name="Pathogen Informatics"/>
        </authorList>
    </citation>
    <scope>NUCLEOTIDE SEQUENCE [LARGE SCALE GENOMIC DNA]</scope>
    <source>
        <strain evidence="1">NCTC12965</strain>
    </source>
</reference>
<dbReference type="AlphaFoldDB" id="A0A4U9W0Y5"/>
<evidence type="ECO:0000313" key="1">
    <source>
        <dbReference type="EMBL" id="VTR50534.1"/>
    </source>
</evidence>
<protein>
    <submittedName>
        <fullName evidence="1">Uncharacterized protein</fullName>
    </submittedName>
</protein>
<gene>
    <name evidence="1" type="ORF">NCTC12965_05997</name>
</gene>
<dbReference type="NCBIfam" id="NF040486">
    <property type="entry name" value="SrfA_fam"/>
    <property type="match status" value="1"/>
</dbReference>
<accession>A0A4U9W0Y5</accession>
<dbReference type="InterPro" id="IPR047774">
    <property type="entry name" value="SrfA-like"/>
</dbReference>
<sequence length="136" mass="14818">MAKPFLRSGNLDDVLTLGENGQPVYALASQLREALRLQQQPAVADCLAIPIPNAQGDRIDWYAPIAGRAISWHAADDDARAAALPLLEHFQITAEAISLRARHSGKANLQMFATLLQQGHAVPGSERRFPGGWQTR</sequence>
<name>A0A4U9W0Y5_SERFO</name>
<proteinExistence type="predicted"/>